<keyword evidence="2" id="KW-0227">DNA damage</keyword>
<dbReference type="Gene3D" id="3.40.50.300">
    <property type="entry name" value="P-loop containing nucleotide triphosphate hydrolases"/>
    <property type="match status" value="2"/>
</dbReference>
<evidence type="ECO:0000256" key="7">
    <source>
        <dbReference type="ARBA" id="ARBA00023204"/>
    </source>
</evidence>
<feature type="domain" description="Helicase C-terminal" evidence="9">
    <location>
        <begin position="551"/>
        <end position="715"/>
    </location>
</feature>
<dbReference type="SMART" id="SM00487">
    <property type="entry name" value="DEXDc"/>
    <property type="match status" value="1"/>
</dbReference>
<evidence type="ECO:0000256" key="6">
    <source>
        <dbReference type="ARBA" id="ARBA00023125"/>
    </source>
</evidence>
<sequence length="789" mass="86652">MHLGHQRAFETRRRGLGLERPGHNVDIVLFQEGFEPGQFFRAPIRVIAVEEAADHVIGFAGAAVPGAKPGALFPAFEGEQFCHGCAGRALAKCAQAAIAQITMRPDVLNPLFAETDTLDGVGPKLKKPLEKLGLTRIRDVAYHLPDRFVTRRAVETLDEAGEGENIVIRLMVTEHRGGRLPRAPYRVLAQDSIGNVLSITYFGRASYTAKKQLPVGETRWVAGKLERYGDMLQMVHPDHVVEEGGDTLQRLCEPVYRLSEGLTQPKVAGLVGQALDRCPALPEWIEPTQVDKHDWPAWQEAMRLAHKGEHKAARDRLAYDELLANALALMLVRADNRKRKGQPLQGDGSYRGKLDLPFPLTGAQKRSIAEIEGDMAQEAPMLRLLQGDVGAGKTVVALEAMLIAVEAGAQAALLAPTEILARQHYESLRRMAEPTGVQVALLTGRDKGKAREATLMGLLDGSIDIVVGTHAIFQDKVAYRNLAMVVIDEQHRFGVGQRLMLASKGKRAPHVLAMTATPIPRTLTLAQYGELDVSKLDELPPGRQSIDTVVMGQDRIPALAERLAAQFEQGRQAFWVCPMVREMDGPEEIAAAEARYASLKERFGDDVVMVHGQLAPEMKDAAMERFARGDARLLVATTVIEVGVDVPNATLMVIEQAERFGLAQLHQLRGRVGRGSEKSFCVLLHGENLSETAQKRLALMRETQDGFLLAEEDLRLRGGGELLGTRQSGDTPFTIASFEQITELLPKAHDDARLLMERDGGLEGKRGEAARILLYLFERDFGVKTLRGG</sequence>
<evidence type="ECO:0000256" key="3">
    <source>
        <dbReference type="ARBA" id="ARBA00022801"/>
    </source>
</evidence>
<evidence type="ECO:0000256" key="1">
    <source>
        <dbReference type="ARBA" id="ARBA00022741"/>
    </source>
</evidence>
<evidence type="ECO:0000259" key="9">
    <source>
        <dbReference type="PROSITE" id="PS51194"/>
    </source>
</evidence>
<dbReference type="GO" id="GO:0006281">
    <property type="term" value="P:DNA repair"/>
    <property type="evidence" value="ECO:0007669"/>
    <property type="project" value="UniProtKB-KW"/>
</dbReference>
<dbReference type="NCBIfam" id="NF008168">
    <property type="entry name" value="PRK10917.2-2"/>
    <property type="match status" value="1"/>
</dbReference>
<evidence type="ECO:0000313" key="11">
    <source>
        <dbReference type="Proteomes" id="UP000199331"/>
    </source>
</evidence>
<keyword evidence="4 10" id="KW-0347">Helicase</keyword>
<accession>A0A1I5N5J5</accession>
<organism evidence="10 11">
    <name type="scientific">Qipengyuania nanhaisediminis</name>
    <dbReference type="NCBI Taxonomy" id="604088"/>
    <lineage>
        <taxon>Bacteria</taxon>
        <taxon>Pseudomonadati</taxon>
        <taxon>Pseudomonadota</taxon>
        <taxon>Alphaproteobacteria</taxon>
        <taxon>Sphingomonadales</taxon>
        <taxon>Erythrobacteraceae</taxon>
        <taxon>Qipengyuania</taxon>
    </lineage>
</organism>
<dbReference type="PROSITE" id="PS51192">
    <property type="entry name" value="HELICASE_ATP_BIND_1"/>
    <property type="match status" value="1"/>
</dbReference>
<evidence type="ECO:0000256" key="5">
    <source>
        <dbReference type="ARBA" id="ARBA00022840"/>
    </source>
</evidence>
<dbReference type="InterPro" id="IPR014001">
    <property type="entry name" value="Helicase_ATP-bd"/>
</dbReference>
<proteinExistence type="predicted"/>
<dbReference type="PANTHER" id="PTHR47964">
    <property type="entry name" value="ATP-DEPENDENT DNA HELICASE HOMOLOG RECG, CHLOROPLASTIC"/>
    <property type="match status" value="1"/>
</dbReference>
<keyword evidence="3" id="KW-0378">Hydrolase</keyword>
<evidence type="ECO:0000313" key="10">
    <source>
        <dbReference type="EMBL" id="SFP16586.1"/>
    </source>
</evidence>
<dbReference type="GO" id="GO:0003677">
    <property type="term" value="F:DNA binding"/>
    <property type="evidence" value="ECO:0007669"/>
    <property type="project" value="UniProtKB-KW"/>
</dbReference>
<dbReference type="GO" id="GO:0016787">
    <property type="term" value="F:hydrolase activity"/>
    <property type="evidence" value="ECO:0007669"/>
    <property type="project" value="UniProtKB-KW"/>
</dbReference>
<dbReference type="EMBL" id="FOWZ01000002">
    <property type="protein sequence ID" value="SFP16586.1"/>
    <property type="molecule type" value="Genomic_DNA"/>
</dbReference>
<dbReference type="SUPFAM" id="SSF50249">
    <property type="entry name" value="Nucleic acid-binding proteins"/>
    <property type="match status" value="1"/>
</dbReference>
<dbReference type="GO" id="GO:0003678">
    <property type="term" value="F:DNA helicase activity"/>
    <property type="evidence" value="ECO:0007669"/>
    <property type="project" value="TreeGrafter"/>
</dbReference>
<evidence type="ECO:0000256" key="4">
    <source>
        <dbReference type="ARBA" id="ARBA00022806"/>
    </source>
</evidence>
<keyword evidence="6" id="KW-0238">DNA-binding</keyword>
<dbReference type="PROSITE" id="PS51194">
    <property type="entry name" value="HELICASE_CTER"/>
    <property type="match status" value="1"/>
</dbReference>
<dbReference type="Pfam" id="PF00270">
    <property type="entry name" value="DEAD"/>
    <property type="match status" value="1"/>
</dbReference>
<dbReference type="Pfam" id="PF17191">
    <property type="entry name" value="RecG_wedge"/>
    <property type="match status" value="1"/>
</dbReference>
<keyword evidence="1" id="KW-0547">Nucleotide-binding</keyword>
<dbReference type="AlphaFoldDB" id="A0A1I5N5J5"/>
<keyword evidence="5" id="KW-0067">ATP-binding</keyword>
<dbReference type="STRING" id="604088.SAMN04488060_1776"/>
<name>A0A1I5N5J5_9SPHN</name>
<dbReference type="Proteomes" id="UP000199331">
    <property type="component" value="Unassembled WGS sequence"/>
</dbReference>
<reference evidence="11" key="1">
    <citation type="submission" date="2016-10" db="EMBL/GenBank/DDBJ databases">
        <authorList>
            <person name="Varghese N."/>
            <person name="Submissions S."/>
        </authorList>
    </citation>
    <scope>NUCLEOTIDE SEQUENCE [LARGE SCALE GENOMIC DNA]</scope>
    <source>
        <strain evidence="11">CGMCC 1.7715</strain>
    </source>
</reference>
<dbReference type="InterPro" id="IPR047112">
    <property type="entry name" value="RecG/Mfd"/>
</dbReference>
<dbReference type="PANTHER" id="PTHR47964:SF1">
    <property type="entry name" value="ATP-DEPENDENT DNA HELICASE HOMOLOG RECG, CHLOROPLASTIC"/>
    <property type="match status" value="1"/>
</dbReference>
<dbReference type="InterPro" id="IPR027417">
    <property type="entry name" value="P-loop_NTPase"/>
</dbReference>
<dbReference type="GO" id="GO:0005524">
    <property type="term" value="F:ATP binding"/>
    <property type="evidence" value="ECO:0007669"/>
    <property type="project" value="UniProtKB-KW"/>
</dbReference>
<dbReference type="CDD" id="cd17992">
    <property type="entry name" value="DEXHc_RecG"/>
    <property type="match status" value="1"/>
</dbReference>
<dbReference type="SMART" id="SM00490">
    <property type="entry name" value="HELICc"/>
    <property type="match status" value="1"/>
</dbReference>
<dbReference type="Pfam" id="PF00271">
    <property type="entry name" value="Helicase_C"/>
    <property type="match status" value="1"/>
</dbReference>
<dbReference type="InterPro" id="IPR011545">
    <property type="entry name" value="DEAD/DEAH_box_helicase_dom"/>
</dbReference>
<evidence type="ECO:0000259" key="8">
    <source>
        <dbReference type="PROSITE" id="PS51192"/>
    </source>
</evidence>
<evidence type="ECO:0000256" key="2">
    <source>
        <dbReference type="ARBA" id="ARBA00022763"/>
    </source>
</evidence>
<dbReference type="InterPro" id="IPR001650">
    <property type="entry name" value="Helicase_C-like"/>
</dbReference>
<dbReference type="CDD" id="cd04488">
    <property type="entry name" value="RecG_wedge_OBF"/>
    <property type="match status" value="1"/>
</dbReference>
<gene>
    <name evidence="10" type="ORF">SAMN04488060_1776</name>
</gene>
<dbReference type="NCBIfam" id="NF008164">
    <property type="entry name" value="PRK10917.1-2"/>
    <property type="match status" value="1"/>
</dbReference>
<dbReference type="SUPFAM" id="SSF52540">
    <property type="entry name" value="P-loop containing nucleoside triphosphate hydrolases"/>
    <property type="match status" value="2"/>
</dbReference>
<dbReference type="InterPro" id="IPR033454">
    <property type="entry name" value="RecG_wedge"/>
</dbReference>
<dbReference type="InterPro" id="IPR012340">
    <property type="entry name" value="NA-bd_OB-fold"/>
</dbReference>
<keyword evidence="7" id="KW-0234">DNA repair</keyword>
<feature type="domain" description="Helicase ATP-binding" evidence="8">
    <location>
        <begin position="374"/>
        <end position="536"/>
    </location>
</feature>
<protein>
    <submittedName>
        <fullName evidence="10">ATP-dependent DNA helicase RecG</fullName>
    </submittedName>
</protein>
<keyword evidence="11" id="KW-1185">Reference proteome</keyword>